<evidence type="ECO:0000256" key="6">
    <source>
        <dbReference type="ARBA" id="ARBA00022840"/>
    </source>
</evidence>
<keyword evidence="8 9" id="KW-0472">Membrane</keyword>
<evidence type="ECO:0000256" key="8">
    <source>
        <dbReference type="ARBA" id="ARBA00023136"/>
    </source>
</evidence>
<dbReference type="SUPFAM" id="SSF90123">
    <property type="entry name" value="ABC transporter transmembrane region"/>
    <property type="match status" value="2"/>
</dbReference>
<evidence type="ECO:0000313" key="13">
    <source>
        <dbReference type="Proteomes" id="UP000039865"/>
    </source>
</evidence>
<dbReference type="GO" id="GO:0016887">
    <property type="term" value="F:ATP hydrolysis activity"/>
    <property type="evidence" value="ECO:0007669"/>
    <property type="project" value="InterPro"/>
</dbReference>
<dbReference type="GO" id="GO:0015421">
    <property type="term" value="F:ABC-type oligopeptide transporter activity"/>
    <property type="evidence" value="ECO:0007669"/>
    <property type="project" value="TreeGrafter"/>
</dbReference>
<organism evidence="12 13">
    <name type="scientific">Stylonychia lemnae</name>
    <name type="common">Ciliate</name>
    <dbReference type="NCBI Taxonomy" id="5949"/>
    <lineage>
        <taxon>Eukaryota</taxon>
        <taxon>Sar</taxon>
        <taxon>Alveolata</taxon>
        <taxon>Ciliophora</taxon>
        <taxon>Intramacronucleata</taxon>
        <taxon>Spirotrichea</taxon>
        <taxon>Stichotrichia</taxon>
        <taxon>Sporadotrichida</taxon>
        <taxon>Oxytrichidae</taxon>
        <taxon>Stylonychinae</taxon>
        <taxon>Stylonychia</taxon>
    </lineage>
</organism>
<dbReference type="Pfam" id="PF00005">
    <property type="entry name" value="ABC_tran"/>
    <property type="match status" value="2"/>
</dbReference>
<evidence type="ECO:0000256" key="9">
    <source>
        <dbReference type="SAM" id="Phobius"/>
    </source>
</evidence>
<reference evidence="12 13" key="1">
    <citation type="submission" date="2014-06" db="EMBL/GenBank/DDBJ databases">
        <authorList>
            <person name="Swart Estienne"/>
        </authorList>
    </citation>
    <scope>NUCLEOTIDE SEQUENCE [LARGE SCALE GENOMIC DNA]</scope>
    <source>
        <strain evidence="12 13">130c</strain>
    </source>
</reference>
<sequence>MIFIGTFSAVATGVLLPSFSILIGDISDAFEPLNEPNLQRQLLKEISGKMALMAVATWIAGYIYYAFWQHIAENISYDLRMRYLQSLLSQDVEYLEHIKVQYLPSQIGEQFNLISESIGQKLSSLIFASINLLSAIAIAFIRGCDLAAIFFSVFPAMFIIMVLFGTFVKKASMKKIGALSKLTQKIDETLHGVKVVMSFAQEDKEISEFSQLAETTRDKSVKAEYWTAAFIGILKFVIFTFYGINLWIAALYIDEKRINPNTQKHYSVGEIFSIIFCILNCTSMTFQLIPNLQSILKAQLIGKQIFDVIDRKPFDNQKEEDKKMSCDKLLDFQEIIFDNVSFSYPSQQNNLLQNLNMKIQSNTSTVIVGPSGSGKSTLIQLLERFYSPNQGVILFDNVDLHKISLKVIRESIGYVQQEPILLQGTIRDNILLGNKDASDDEIKVAIQNANASFVFDLENGINTYVGTSSLLNLSGGQKQRIAIARALVKKPKILILDEATSALDPKCEQEVQQAIFNLQNNYQRAENQYLENQRITIIIIAHRKSTIETAEHLIYINKNMNSDSKIIQTQRGTKEYDEIMKKLNSNQSNKLDEKKVLTYEQTNDQQNFINFQPTGDHNQILQKNDIDLNSSQLSSNEYQNIIQLPSNQHNQEYYQNNKNLNNGKNFGSISNIKKLYGPNYLVVFSFITSFFSAFAYPLNGMIFAKILFILVTRDYIEDFYQQRNFWCSAYLALAFATGLTDFLNRGIHRQLSENLSCNIRVKLYKNIMKRNYSWFDNQERAPGILSSYLTEEVNNLNGLTSEAFTNILEAIFCLLIGVGIAFLYSWRLALISLAFSPLVIIGGVALQIAVWNKTQDSNKANIKDEKILDPYDQANSLISEILINYKTVISFGEKNIGFIINKYQDFLMQPKRSAIKISHYSGIMYGYSQSIRFLFIALMFAIAAEYIVHYYNTPEESFVAIYTMLMSALESGMLISQIPSLNKAKKAAEKIFQIILESNESQSQNQTIIEKTDQNQSGTIEFKNVHFKYPSRQEAIIKNLSFKIPAGLKVAIVGHSGSGKSTIANLMLKMYDTCEGSILIDGLDINKLNIQSLRRQIGYVMQEPMLFDTTIKENIRYGNSEATDQQVYIAAQLSNALQFIEDDTLLQDQEEDLENAEGKTNFDFENVAVYVDQYPQLIKELKKQISQDRKIDQQIRQNRQQCNIN</sequence>
<dbReference type="GO" id="GO:0005524">
    <property type="term" value="F:ATP binding"/>
    <property type="evidence" value="ECO:0007669"/>
    <property type="project" value="UniProtKB-KW"/>
</dbReference>
<evidence type="ECO:0000256" key="3">
    <source>
        <dbReference type="ARBA" id="ARBA00022448"/>
    </source>
</evidence>
<feature type="domain" description="ABC transporter" evidence="10">
    <location>
        <begin position="335"/>
        <end position="583"/>
    </location>
</feature>
<keyword evidence="13" id="KW-1185">Reference proteome</keyword>
<dbReference type="CDD" id="cd18578">
    <property type="entry name" value="ABC_6TM_Pgp_ABCB1_D2_like"/>
    <property type="match status" value="1"/>
</dbReference>
<dbReference type="FunFam" id="3.40.50.300:FF:000604">
    <property type="entry name" value="ABC transporter B family member 28"/>
    <property type="match status" value="1"/>
</dbReference>
<keyword evidence="7 9" id="KW-1133">Transmembrane helix</keyword>
<feature type="transmembrane region" description="Helical" evidence="9">
    <location>
        <begin position="48"/>
        <end position="67"/>
    </location>
</feature>
<dbReference type="InterPro" id="IPR027417">
    <property type="entry name" value="P-loop_NTPase"/>
</dbReference>
<dbReference type="InterPro" id="IPR039421">
    <property type="entry name" value="Type_1_exporter"/>
</dbReference>
<dbReference type="OrthoDB" id="164055at2759"/>
<dbReference type="InterPro" id="IPR036640">
    <property type="entry name" value="ABC1_TM_sf"/>
</dbReference>
<feature type="transmembrane region" description="Helical" evidence="9">
    <location>
        <begin position="122"/>
        <end position="141"/>
    </location>
</feature>
<feature type="transmembrane region" description="Helical" evidence="9">
    <location>
        <begin position="803"/>
        <end position="824"/>
    </location>
</feature>
<dbReference type="EMBL" id="CCKQ01001163">
    <property type="protein sequence ID" value="CDW72274.1"/>
    <property type="molecule type" value="Genomic_DNA"/>
</dbReference>
<evidence type="ECO:0000313" key="12">
    <source>
        <dbReference type="EMBL" id="CDW72274.1"/>
    </source>
</evidence>
<dbReference type="GO" id="GO:0005743">
    <property type="term" value="C:mitochondrial inner membrane"/>
    <property type="evidence" value="ECO:0007669"/>
    <property type="project" value="TreeGrafter"/>
</dbReference>
<feature type="transmembrane region" description="Helical" evidence="9">
    <location>
        <begin position="147"/>
        <end position="168"/>
    </location>
</feature>
<feature type="transmembrane region" description="Helical" evidence="9">
    <location>
        <begin position="225"/>
        <end position="251"/>
    </location>
</feature>
<feature type="domain" description="ABC transmembrane type-1" evidence="11">
    <location>
        <begin position="3"/>
        <end position="297"/>
    </location>
</feature>
<dbReference type="InterPro" id="IPR011527">
    <property type="entry name" value="ABC1_TM_dom"/>
</dbReference>
<feature type="transmembrane region" description="Helical" evidence="9">
    <location>
        <begin position="830"/>
        <end position="851"/>
    </location>
</feature>
<evidence type="ECO:0000256" key="4">
    <source>
        <dbReference type="ARBA" id="ARBA00022692"/>
    </source>
</evidence>
<keyword evidence="4 9" id="KW-0812">Transmembrane</keyword>
<evidence type="ECO:0000256" key="5">
    <source>
        <dbReference type="ARBA" id="ARBA00022741"/>
    </source>
</evidence>
<comment type="similarity">
    <text evidence="2">Belongs to the ABC transporter superfamily. ABCB family. Multidrug resistance exporter (TC 3.A.1.201) subfamily.</text>
</comment>
<gene>
    <name evidence="12" type="primary">Contig1235.g1356</name>
    <name evidence="12" type="ORF">STYLEM_1232</name>
</gene>
<dbReference type="PANTHER" id="PTHR43394">
    <property type="entry name" value="ATP-DEPENDENT PERMEASE MDL1, MITOCHONDRIAL"/>
    <property type="match status" value="1"/>
</dbReference>
<keyword evidence="5" id="KW-0547">Nucleotide-binding</keyword>
<keyword evidence="3" id="KW-0813">Transport</keyword>
<dbReference type="Pfam" id="PF00664">
    <property type="entry name" value="ABC_membrane"/>
    <property type="match status" value="2"/>
</dbReference>
<dbReference type="InParanoid" id="A0A077ZS12"/>
<evidence type="ECO:0000256" key="7">
    <source>
        <dbReference type="ARBA" id="ARBA00022989"/>
    </source>
</evidence>
<dbReference type="InterPro" id="IPR003593">
    <property type="entry name" value="AAA+_ATPase"/>
</dbReference>
<dbReference type="GO" id="GO:0090374">
    <property type="term" value="P:oligopeptide export from mitochondrion"/>
    <property type="evidence" value="ECO:0007669"/>
    <property type="project" value="TreeGrafter"/>
</dbReference>
<evidence type="ECO:0000256" key="2">
    <source>
        <dbReference type="ARBA" id="ARBA00007577"/>
    </source>
</evidence>
<dbReference type="Proteomes" id="UP000039865">
    <property type="component" value="Unassembled WGS sequence"/>
</dbReference>
<proteinExistence type="inferred from homology"/>
<evidence type="ECO:0000259" key="11">
    <source>
        <dbReference type="PROSITE" id="PS50929"/>
    </source>
</evidence>
<evidence type="ECO:0000259" key="10">
    <source>
        <dbReference type="PROSITE" id="PS50893"/>
    </source>
</evidence>
<dbReference type="FunCoup" id="A0A077ZS12">
    <property type="interactions" value="3"/>
</dbReference>
<feature type="transmembrane region" description="Helical" evidence="9">
    <location>
        <begin position="957"/>
        <end position="976"/>
    </location>
</feature>
<evidence type="ECO:0000256" key="1">
    <source>
        <dbReference type="ARBA" id="ARBA00004141"/>
    </source>
</evidence>
<dbReference type="PANTHER" id="PTHR43394:SF27">
    <property type="entry name" value="ATP-DEPENDENT TRANSLOCASE ABCB1-LIKE"/>
    <property type="match status" value="1"/>
</dbReference>
<dbReference type="InterPro" id="IPR003439">
    <property type="entry name" value="ABC_transporter-like_ATP-bd"/>
</dbReference>
<name>A0A077ZS12_STYLE</name>
<dbReference type="SUPFAM" id="SSF52540">
    <property type="entry name" value="P-loop containing nucleoside triphosphate hydrolases"/>
    <property type="match status" value="2"/>
</dbReference>
<dbReference type="CDD" id="cd18577">
    <property type="entry name" value="ABC_6TM_Pgp_ABCB1_D1_like"/>
    <property type="match status" value="1"/>
</dbReference>
<dbReference type="InterPro" id="IPR017871">
    <property type="entry name" value="ABC_transporter-like_CS"/>
</dbReference>
<protein>
    <submittedName>
        <fullName evidence="12">Abc transporter</fullName>
    </submittedName>
</protein>
<keyword evidence="6" id="KW-0067">ATP-binding</keyword>
<feature type="transmembrane region" description="Helical" evidence="9">
    <location>
        <begin position="680"/>
        <end position="711"/>
    </location>
</feature>
<dbReference type="PROSITE" id="PS50893">
    <property type="entry name" value="ABC_TRANSPORTER_2"/>
    <property type="match status" value="1"/>
</dbReference>
<dbReference type="Gene3D" id="1.20.1560.10">
    <property type="entry name" value="ABC transporter type 1, transmembrane domain"/>
    <property type="match status" value="2"/>
</dbReference>
<dbReference type="SMART" id="SM00382">
    <property type="entry name" value="AAA"/>
    <property type="match status" value="2"/>
</dbReference>
<accession>A0A077ZS12</accession>
<dbReference type="PROSITE" id="PS50929">
    <property type="entry name" value="ABC_TM1F"/>
    <property type="match status" value="2"/>
</dbReference>
<dbReference type="Gene3D" id="3.40.50.300">
    <property type="entry name" value="P-loop containing nucleotide triphosphate hydrolases"/>
    <property type="match status" value="2"/>
</dbReference>
<dbReference type="PROSITE" id="PS00211">
    <property type="entry name" value="ABC_TRANSPORTER_1"/>
    <property type="match status" value="1"/>
</dbReference>
<feature type="domain" description="ABC transmembrane type-1" evidence="11">
    <location>
        <begin position="683"/>
        <end position="983"/>
    </location>
</feature>
<comment type="subcellular location">
    <subcellularLocation>
        <location evidence="1">Membrane</location>
        <topology evidence="1">Multi-pass membrane protein</topology>
    </subcellularLocation>
</comment>
<dbReference type="AlphaFoldDB" id="A0A077ZS12"/>
<feature type="transmembrane region" description="Helical" evidence="9">
    <location>
        <begin position="723"/>
        <end position="743"/>
    </location>
</feature>
<feature type="transmembrane region" description="Helical" evidence="9">
    <location>
        <begin position="933"/>
        <end position="951"/>
    </location>
</feature>